<evidence type="ECO:0000256" key="6">
    <source>
        <dbReference type="SAM" id="MobiDB-lite"/>
    </source>
</evidence>
<evidence type="ECO:0000259" key="8">
    <source>
        <dbReference type="PROSITE" id="PS50850"/>
    </source>
</evidence>
<dbReference type="PANTHER" id="PTHR23501">
    <property type="entry name" value="MAJOR FACILITATOR SUPERFAMILY"/>
    <property type="match status" value="1"/>
</dbReference>
<keyword evidence="2" id="KW-0813">Transport</keyword>
<keyword evidence="5 7" id="KW-0472">Membrane</keyword>
<sequence>MSPTTLPPPLPEDDNGNCNGNLEAVGDKTHQVEPEEEKQTIESSRPSSMVPSSVNDVDDGPAAEGKAVDEPPKPLMEYPKGIEALFIMVALALSITLCSLDQVSSTAPSLASRRTIVATAIPKITDQFHSLDDISWYGSAYFMTLGAFQSTWGKVYKYFPLKTSFLVAIFIFELGSLIAAVAPNSTTLIVGRAVSGLGASGIAPGVYTISAFAAEPTKRATYTGVIGVSYGVAAVCGPLIGGGLTKGVSWRWCFYINLPIGALAAFVILLTFKTPKAAKVVQATLKEKLLHMDPIATMLTMGALACLLLALQYGGVTHAWDSSVVIGLLVGFVVIGIALIIAEIWQGERAMLTPRILRKKSVWASSVWGFFFAGAYFVTLYYLPIYFQSIDNVSPIDSGVRNIPLIIMFGIATYGSGRAITKTGIATPYMAASSMIVTIAAGLLYTLDIGTSIGRWVGYQILAGFGYGLALQVPVIVAQAFAAPSDMAPTTAIIIFARSVGGTILLSAAQSAFVNQIVHKLATTAPSINPALVTGTGATELHRLFSGAELDGVVHAYAWGIKVVFAITIAACGITVPFSLCNEWANVNAKKPSGGGA</sequence>
<accession>A0A0M8PGG3</accession>
<dbReference type="CDD" id="cd17502">
    <property type="entry name" value="MFS_Azr1_MDR_like"/>
    <property type="match status" value="1"/>
</dbReference>
<dbReference type="PROSITE" id="PS50850">
    <property type="entry name" value="MFS"/>
    <property type="match status" value="1"/>
</dbReference>
<feature type="transmembrane region" description="Helical" evidence="7">
    <location>
        <begin position="164"/>
        <end position="183"/>
    </location>
</feature>
<feature type="compositionally biased region" description="Low complexity" evidence="6">
    <location>
        <begin position="43"/>
        <end position="54"/>
    </location>
</feature>
<evidence type="ECO:0000256" key="3">
    <source>
        <dbReference type="ARBA" id="ARBA00022692"/>
    </source>
</evidence>
<evidence type="ECO:0000256" key="1">
    <source>
        <dbReference type="ARBA" id="ARBA00004141"/>
    </source>
</evidence>
<feature type="transmembrane region" description="Helical" evidence="7">
    <location>
        <begin position="293"/>
        <end position="313"/>
    </location>
</feature>
<comment type="subcellular location">
    <subcellularLocation>
        <location evidence="1">Membrane</location>
        <topology evidence="1">Multi-pass membrane protein</topology>
    </subcellularLocation>
</comment>
<proteinExistence type="predicted"/>
<keyword evidence="4 7" id="KW-1133">Transmembrane helix</keyword>
<feature type="region of interest" description="Disordered" evidence="6">
    <location>
        <begin position="1"/>
        <end position="74"/>
    </location>
</feature>
<feature type="transmembrane region" description="Helical" evidence="7">
    <location>
        <begin position="399"/>
        <end position="417"/>
    </location>
</feature>
<dbReference type="InterPro" id="IPR011701">
    <property type="entry name" value="MFS"/>
</dbReference>
<dbReference type="STRING" id="229535.A0A0M8PGG3"/>
<dbReference type="FunFam" id="1.20.1720.10:FF:000012">
    <property type="entry name" value="MFS toxin efflux pump (AflT)"/>
    <property type="match status" value="1"/>
</dbReference>
<feature type="transmembrane region" description="Helical" evidence="7">
    <location>
        <begin position="325"/>
        <end position="345"/>
    </location>
</feature>
<dbReference type="Pfam" id="PF07690">
    <property type="entry name" value="MFS_1"/>
    <property type="match status" value="1"/>
</dbReference>
<feature type="transmembrane region" description="Helical" evidence="7">
    <location>
        <begin position="220"/>
        <end position="240"/>
    </location>
</feature>
<dbReference type="InterPro" id="IPR036259">
    <property type="entry name" value="MFS_trans_sf"/>
</dbReference>
<comment type="caution">
    <text evidence="9">The sequence shown here is derived from an EMBL/GenBank/DDBJ whole genome shotgun (WGS) entry which is preliminary data.</text>
</comment>
<dbReference type="Gene3D" id="1.20.1250.20">
    <property type="entry name" value="MFS general substrate transporter like domains"/>
    <property type="match status" value="1"/>
</dbReference>
<feature type="compositionally biased region" description="Basic and acidic residues" evidence="6">
    <location>
        <begin position="25"/>
        <end position="40"/>
    </location>
</feature>
<dbReference type="EMBL" id="LHQQ01000013">
    <property type="protein sequence ID" value="KOS47661.1"/>
    <property type="molecule type" value="Genomic_DNA"/>
</dbReference>
<dbReference type="GO" id="GO:0022857">
    <property type="term" value="F:transmembrane transporter activity"/>
    <property type="evidence" value="ECO:0007669"/>
    <property type="project" value="InterPro"/>
</dbReference>
<keyword evidence="10" id="KW-1185">Reference proteome</keyword>
<evidence type="ECO:0000256" key="2">
    <source>
        <dbReference type="ARBA" id="ARBA00022448"/>
    </source>
</evidence>
<dbReference type="InterPro" id="IPR020846">
    <property type="entry name" value="MFS_dom"/>
</dbReference>
<dbReference type="PANTHER" id="PTHR23501:SF177">
    <property type="entry name" value="MAJOR FACILITATOR SUPERFAMILY (MFS) PROFILE DOMAIN-CONTAINING PROTEIN-RELATED"/>
    <property type="match status" value="1"/>
</dbReference>
<evidence type="ECO:0000313" key="10">
    <source>
        <dbReference type="Proteomes" id="UP000037696"/>
    </source>
</evidence>
<name>A0A0M8PGG3_9EURO</name>
<feature type="transmembrane region" description="Helical" evidence="7">
    <location>
        <begin position="556"/>
        <end position="581"/>
    </location>
</feature>
<feature type="transmembrane region" description="Helical" evidence="7">
    <location>
        <begin position="459"/>
        <end position="481"/>
    </location>
</feature>
<feature type="transmembrane region" description="Helical" evidence="7">
    <location>
        <begin position="366"/>
        <end position="387"/>
    </location>
</feature>
<feature type="transmembrane region" description="Helical" evidence="7">
    <location>
        <begin position="189"/>
        <end position="213"/>
    </location>
</feature>
<feature type="transmembrane region" description="Helical" evidence="7">
    <location>
        <begin position="429"/>
        <end position="447"/>
    </location>
</feature>
<gene>
    <name evidence="9" type="ORF">ACN38_g1319</name>
</gene>
<feature type="transmembrane region" description="Helical" evidence="7">
    <location>
        <begin position="252"/>
        <end position="272"/>
    </location>
</feature>
<keyword evidence="3 7" id="KW-0812">Transmembrane</keyword>
<dbReference type="SUPFAM" id="SSF103473">
    <property type="entry name" value="MFS general substrate transporter"/>
    <property type="match status" value="1"/>
</dbReference>
<protein>
    <recommendedName>
        <fullName evidence="8">Major facilitator superfamily (MFS) profile domain-containing protein</fullName>
    </recommendedName>
</protein>
<feature type="compositionally biased region" description="Pro residues" evidence="6">
    <location>
        <begin position="1"/>
        <end position="10"/>
    </location>
</feature>
<dbReference type="Proteomes" id="UP000037696">
    <property type="component" value="Unassembled WGS sequence"/>
</dbReference>
<dbReference type="AlphaFoldDB" id="A0A0M8PGG3"/>
<evidence type="ECO:0000256" key="5">
    <source>
        <dbReference type="ARBA" id="ARBA00023136"/>
    </source>
</evidence>
<dbReference type="OrthoDB" id="10021397at2759"/>
<reference evidence="9 10" key="1">
    <citation type="submission" date="2015-08" db="EMBL/GenBank/DDBJ databases">
        <title>Genome sequencing of Penicillium nordicum.</title>
        <authorList>
            <person name="Nguyen H.D."/>
            <person name="Seifert K.A."/>
        </authorList>
    </citation>
    <scope>NUCLEOTIDE SEQUENCE [LARGE SCALE GENOMIC DNA]</scope>
    <source>
        <strain evidence="9 10">DAOMC 185683</strain>
    </source>
</reference>
<feature type="domain" description="Major facilitator superfamily (MFS) profile" evidence="8">
    <location>
        <begin position="87"/>
        <end position="597"/>
    </location>
</feature>
<feature type="transmembrane region" description="Helical" evidence="7">
    <location>
        <begin position="493"/>
        <end position="513"/>
    </location>
</feature>
<organism evidence="9 10">
    <name type="scientific">Penicillium nordicum</name>
    <dbReference type="NCBI Taxonomy" id="229535"/>
    <lineage>
        <taxon>Eukaryota</taxon>
        <taxon>Fungi</taxon>
        <taxon>Dikarya</taxon>
        <taxon>Ascomycota</taxon>
        <taxon>Pezizomycotina</taxon>
        <taxon>Eurotiomycetes</taxon>
        <taxon>Eurotiomycetidae</taxon>
        <taxon>Eurotiales</taxon>
        <taxon>Aspergillaceae</taxon>
        <taxon>Penicillium</taxon>
    </lineage>
</organism>
<evidence type="ECO:0000256" key="4">
    <source>
        <dbReference type="ARBA" id="ARBA00022989"/>
    </source>
</evidence>
<dbReference type="GO" id="GO:0005886">
    <property type="term" value="C:plasma membrane"/>
    <property type="evidence" value="ECO:0007669"/>
    <property type="project" value="TreeGrafter"/>
</dbReference>
<evidence type="ECO:0000256" key="7">
    <source>
        <dbReference type="SAM" id="Phobius"/>
    </source>
</evidence>
<dbReference type="FunFam" id="1.20.1250.20:FF:000196">
    <property type="entry name" value="MFS toxin efflux pump (AflT)"/>
    <property type="match status" value="1"/>
</dbReference>
<evidence type="ECO:0000313" key="9">
    <source>
        <dbReference type="EMBL" id="KOS47661.1"/>
    </source>
</evidence>